<dbReference type="SMART" id="SM00382">
    <property type="entry name" value="AAA"/>
    <property type="match status" value="1"/>
</dbReference>
<dbReference type="GO" id="GO:0005304">
    <property type="term" value="F:L-valine transmembrane transporter activity"/>
    <property type="evidence" value="ECO:0007669"/>
    <property type="project" value="TreeGrafter"/>
</dbReference>
<dbReference type="FunFam" id="3.40.50.300:FF:000421">
    <property type="entry name" value="Branched-chain amino acid ABC transporter ATP-binding protein"/>
    <property type="match status" value="1"/>
</dbReference>
<evidence type="ECO:0000313" key="5">
    <source>
        <dbReference type="EMBL" id="MPM29136.1"/>
    </source>
</evidence>
<comment type="caution">
    <text evidence="5">The sequence shown here is derived from an EMBL/GenBank/DDBJ whole genome shotgun (WGS) entry which is preliminary data.</text>
</comment>
<dbReference type="InterPro" id="IPR003593">
    <property type="entry name" value="AAA+_ATPase"/>
</dbReference>
<sequence length="255" mass="28740">MSLLHADNCSIQFKGLKAVSNFSLELNEGELVGLIGPNGAGKTTVFNMLSGVYVPTEGKITFDGKEITKNTSWEINRNGIARTFQNIRLFGNMTVFDNIRTALNYRIKYNMMDAILRLPKFKKEEERVANESMELLALFKLEGKKDLLARNLPYGEQRRLEIARALATKPRLLLLDEPSAGMNTSESKELMNLISWIRKEFSLTILIIEHNMPLVIGICERIKVLSFGQTIAEGTPEEILNNKLVLDAYLGAEED</sequence>
<dbReference type="GO" id="GO:0042941">
    <property type="term" value="P:D-alanine transmembrane transport"/>
    <property type="evidence" value="ECO:0007669"/>
    <property type="project" value="TreeGrafter"/>
</dbReference>
<dbReference type="Pfam" id="PF12399">
    <property type="entry name" value="BCA_ABC_TP_C"/>
    <property type="match status" value="1"/>
</dbReference>
<dbReference type="EMBL" id="VSSQ01005433">
    <property type="protein sequence ID" value="MPM29136.1"/>
    <property type="molecule type" value="Genomic_DNA"/>
</dbReference>
<dbReference type="GO" id="GO:0015192">
    <property type="term" value="F:L-phenylalanine transmembrane transporter activity"/>
    <property type="evidence" value="ECO:0007669"/>
    <property type="project" value="TreeGrafter"/>
</dbReference>
<dbReference type="GO" id="GO:1903806">
    <property type="term" value="P:L-isoleucine import across plasma membrane"/>
    <property type="evidence" value="ECO:0007669"/>
    <property type="project" value="TreeGrafter"/>
</dbReference>
<dbReference type="Gene3D" id="3.40.50.300">
    <property type="entry name" value="P-loop containing nucleotide triphosphate hydrolases"/>
    <property type="match status" value="1"/>
</dbReference>
<evidence type="ECO:0000259" key="4">
    <source>
        <dbReference type="PROSITE" id="PS50893"/>
    </source>
</evidence>
<dbReference type="InterPro" id="IPR027417">
    <property type="entry name" value="P-loop_NTPase"/>
</dbReference>
<evidence type="ECO:0000256" key="2">
    <source>
        <dbReference type="ARBA" id="ARBA00022741"/>
    </source>
</evidence>
<dbReference type="GO" id="GO:0015808">
    <property type="term" value="P:L-alanine transport"/>
    <property type="evidence" value="ECO:0007669"/>
    <property type="project" value="TreeGrafter"/>
</dbReference>
<dbReference type="CDD" id="cd03219">
    <property type="entry name" value="ABC_Mj1267_LivG_branched"/>
    <property type="match status" value="1"/>
</dbReference>
<reference evidence="5" key="1">
    <citation type="submission" date="2019-08" db="EMBL/GenBank/DDBJ databases">
        <authorList>
            <person name="Kucharzyk K."/>
            <person name="Murdoch R.W."/>
            <person name="Higgins S."/>
            <person name="Loffler F."/>
        </authorList>
    </citation>
    <scope>NUCLEOTIDE SEQUENCE</scope>
</reference>
<proteinExistence type="predicted"/>
<dbReference type="InterPro" id="IPR003439">
    <property type="entry name" value="ABC_transporter-like_ATP-bd"/>
</dbReference>
<organism evidence="5">
    <name type="scientific">bioreactor metagenome</name>
    <dbReference type="NCBI Taxonomy" id="1076179"/>
    <lineage>
        <taxon>unclassified sequences</taxon>
        <taxon>metagenomes</taxon>
        <taxon>ecological metagenomes</taxon>
    </lineage>
</organism>
<keyword evidence="3 5" id="KW-0067">ATP-binding</keyword>
<keyword evidence="2" id="KW-0547">Nucleotide-binding</keyword>
<evidence type="ECO:0000256" key="3">
    <source>
        <dbReference type="ARBA" id="ARBA00022840"/>
    </source>
</evidence>
<dbReference type="EC" id="3.6.3.-" evidence="5"/>
<dbReference type="SUPFAM" id="SSF52540">
    <property type="entry name" value="P-loop containing nucleoside triphosphate hydrolases"/>
    <property type="match status" value="1"/>
</dbReference>
<keyword evidence="1" id="KW-0813">Transport</keyword>
<dbReference type="PROSITE" id="PS50893">
    <property type="entry name" value="ABC_TRANSPORTER_2"/>
    <property type="match status" value="1"/>
</dbReference>
<feature type="domain" description="ABC transporter" evidence="4">
    <location>
        <begin position="4"/>
        <end position="252"/>
    </location>
</feature>
<dbReference type="AlphaFoldDB" id="A0A644YKW4"/>
<dbReference type="InterPro" id="IPR051120">
    <property type="entry name" value="ABC_AA/LPS_Transport"/>
</dbReference>
<dbReference type="PANTHER" id="PTHR45772:SF7">
    <property type="entry name" value="AMINO ACID ABC TRANSPORTER ATP-BINDING PROTEIN"/>
    <property type="match status" value="1"/>
</dbReference>
<dbReference type="GO" id="GO:1903805">
    <property type="term" value="P:L-valine import across plasma membrane"/>
    <property type="evidence" value="ECO:0007669"/>
    <property type="project" value="TreeGrafter"/>
</dbReference>
<name>A0A644YKW4_9ZZZZ</name>
<dbReference type="GO" id="GO:0015188">
    <property type="term" value="F:L-isoleucine transmembrane transporter activity"/>
    <property type="evidence" value="ECO:0007669"/>
    <property type="project" value="TreeGrafter"/>
</dbReference>
<dbReference type="Pfam" id="PF00005">
    <property type="entry name" value="ABC_tran"/>
    <property type="match status" value="1"/>
</dbReference>
<dbReference type="GO" id="GO:0016887">
    <property type="term" value="F:ATP hydrolysis activity"/>
    <property type="evidence" value="ECO:0007669"/>
    <property type="project" value="InterPro"/>
</dbReference>
<evidence type="ECO:0000256" key="1">
    <source>
        <dbReference type="ARBA" id="ARBA00022448"/>
    </source>
</evidence>
<dbReference type="GO" id="GO:0005886">
    <property type="term" value="C:plasma membrane"/>
    <property type="evidence" value="ECO:0007669"/>
    <property type="project" value="TreeGrafter"/>
</dbReference>
<accession>A0A644YKW4</accession>
<protein>
    <submittedName>
        <fullName evidence="5">Lipopolysaccharide export system ATP-binding protein LptB</fullName>
        <ecNumber evidence="5">3.6.3.-</ecNumber>
    </submittedName>
</protein>
<dbReference type="PANTHER" id="PTHR45772">
    <property type="entry name" value="CONSERVED COMPONENT OF ABC TRANSPORTER FOR NATURAL AMINO ACIDS-RELATED"/>
    <property type="match status" value="1"/>
</dbReference>
<gene>
    <name evidence="5" type="primary">lptB_46</name>
    <name evidence="5" type="ORF">SDC9_75675</name>
</gene>
<dbReference type="GO" id="GO:0005524">
    <property type="term" value="F:ATP binding"/>
    <property type="evidence" value="ECO:0007669"/>
    <property type="project" value="UniProtKB-KW"/>
</dbReference>
<keyword evidence="5" id="KW-0378">Hydrolase</keyword>
<dbReference type="InterPro" id="IPR032823">
    <property type="entry name" value="BCA_ABC_TP_C"/>
</dbReference>